<evidence type="ECO:0000256" key="4">
    <source>
        <dbReference type="ARBA" id="ARBA00023163"/>
    </source>
</evidence>
<organism evidence="8">
    <name type="scientific">Timema bartmani</name>
    <dbReference type="NCBI Taxonomy" id="61472"/>
    <lineage>
        <taxon>Eukaryota</taxon>
        <taxon>Metazoa</taxon>
        <taxon>Ecdysozoa</taxon>
        <taxon>Arthropoda</taxon>
        <taxon>Hexapoda</taxon>
        <taxon>Insecta</taxon>
        <taxon>Pterygota</taxon>
        <taxon>Neoptera</taxon>
        <taxon>Polyneoptera</taxon>
        <taxon>Phasmatodea</taxon>
        <taxon>Timematodea</taxon>
        <taxon>Timematoidea</taxon>
        <taxon>Timematidae</taxon>
        <taxon>Timema</taxon>
    </lineage>
</organism>
<feature type="compositionally biased region" description="Polar residues" evidence="6">
    <location>
        <begin position="158"/>
        <end position="177"/>
    </location>
</feature>
<dbReference type="EMBL" id="OD570802">
    <property type="protein sequence ID" value="CAD7448935.1"/>
    <property type="molecule type" value="Genomic_DNA"/>
</dbReference>
<dbReference type="Pfam" id="PF13873">
    <property type="entry name" value="Myb_DNA-bind_5"/>
    <property type="match status" value="1"/>
</dbReference>
<feature type="domain" description="Myb/SANT-like DNA-binding" evidence="7">
    <location>
        <begin position="29"/>
        <end position="106"/>
    </location>
</feature>
<protein>
    <recommendedName>
        <fullName evidence="2">Regulatory protein zeste</fullName>
    </recommendedName>
</protein>
<evidence type="ECO:0000256" key="6">
    <source>
        <dbReference type="SAM" id="MobiDB-lite"/>
    </source>
</evidence>
<keyword evidence="3" id="KW-0805">Transcription regulation</keyword>
<sequence>MAHRIVKMEFDDNETLFSTNELEGRKRLRCSNFSSQEKNVLIHIIEKYQEIIESKKTDKASVQEKEKVWGSVTEEFNDILLSEPLRTTKQLKMCYDNLKRKIRREVFTVEGPKPTKPKLDHIAAIKSQVNVQSDGESNSANDSQTLNSNYQISSDQWMLSDSASASSPQTCHSSTQNLDDECKEAPHRKEANSEEKLRRVLLSKEISLADLDLEMRSKKYELELKVEQAKLEYYRKKIALLDGSLQRTS</sequence>
<dbReference type="AlphaFoldDB" id="A0A7R9F8K2"/>
<comment type="subunit">
    <text evidence="1">Self-associates forming complexes of several hundred monomers.</text>
</comment>
<keyword evidence="4" id="KW-0804">Transcription</keyword>
<dbReference type="PANTHER" id="PTHR21411">
    <property type="entry name" value="APONTIC"/>
    <property type="match status" value="1"/>
</dbReference>
<feature type="region of interest" description="Disordered" evidence="6">
    <location>
        <begin position="158"/>
        <end position="192"/>
    </location>
</feature>
<name>A0A7R9F8K2_9NEOP</name>
<evidence type="ECO:0000256" key="5">
    <source>
        <dbReference type="ARBA" id="ARBA00025466"/>
    </source>
</evidence>
<dbReference type="InterPro" id="IPR028002">
    <property type="entry name" value="Myb_DNA-bind_5"/>
</dbReference>
<comment type="function">
    <text evidence="5">Involved in transvection phenomena (= synapsis-dependent gene expression), where the synaptic pairing of chromosomes carrying genes with which zeste interacts influences the expression of these genes. Zeste binds to DNA and stimulates transcription from a nearby promoter.</text>
</comment>
<evidence type="ECO:0000256" key="2">
    <source>
        <dbReference type="ARBA" id="ARBA00016807"/>
    </source>
</evidence>
<evidence type="ECO:0000256" key="1">
    <source>
        <dbReference type="ARBA" id="ARBA00011764"/>
    </source>
</evidence>
<feature type="compositionally biased region" description="Basic and acidic residues" evidence="6">
    <location>
        <begin position="183"/>
        <end position="192"/>
    </location>
</feature>
<evidence type="ECO:0000256" key="3">
    <source>
        <dbReference type="ARBA" id="ARBA00023015"/>
    </source>
</evidence>
<reference evidence="8" key="1">
    <citation type="submission" date="2020-11" db="EMBL/GenBank/DDBJ databases">
        <authorList>
            <person name="Tran Van P."/>
        </authorList>
    </citation>
    <scope>NUCLEOTIDE SEQUENCE</scope>
</reference>
<accession>A0A7R9F8K2</accession>
<dbReference type="PANTHER" id="PTHR21411:SF0">
    <property type="entry name" value="REGULATORY PROTEIN ZESTE"/>
    <property type="match status" value="1"/>
</dbReference>
<proteinExistence type="predicted"/>
<evidence type="ECO:0000313" key="8">
    <source>
        <dbReference type="EMBL" id="CAD7448935.1"/>
    </source>
</evidence>
<evidence type="ECO:0000259" key="7">
    <source>
        <dbReference type="Pfam" id="PF13873"/>
    </source>
</evidence>
<gene>
    <name evidence="8" type="ORF">TBIB3V08_LOCUS11215</name>
</gene>